<dbReference type="InterPro" id="IPR022310">
    <property type="entry name" value="NAD/GMP_synthase"/>
</dbReference>
<reference evidence="7" key="1">
    <citation type="journal article" date="2014" name="Front. Microbiol.">
        <title>High frequency of phylogenetically diverse reductive dehalogenase-homologous genes in deep subseafloor sedimentary metagenomes.</title>
        <authorList>
            <person name="Kawai M."/>
            <person name="Futagami T."/>
            <person name="Toyoda A."/>
            <person name="Takaki Y."/>
            <person name="Nishi S."/>
            <person name="Hori S."/>
            <person name="Arai W."/>
            <person name="Tsubouchi T."/>
            <person name="Morono Y."/>
            <person name="Uchiyama I."/>
            <person name="Ito T."/>
            <person name="Fujiyama A."/>
            <person name="Inagaki F."/>
            <person name="Takami H."/>
        </authorList>
    </citation>
    <scope>NUCLEOTIDE SEQUENCE</scope>
    <source>
        <strain evidence="7">Expedition CK06-06</strain>
    </source>
</reference>
<keyword evidence="2" id="KW-0547">Nucleotide-binding</keyword>
<dbReference type="GO" id="GO:0005524">
    <property type="term" value="F:ATP binding"/>
    <property type="evidence" value="ECO:0007669"/>
    <property type="project" value="UniProtKB-KW"/>
</dbReference>
<gene>
    <name evidence="7" type="ORF">S03H2_20461</name>
</gene>
<dbReference type="GO" id="GO:0005829">
    <property type="term" value="C:cytosol"/>
    <property type="evidence" value="ECO:0007669"/>
    <property type="project" value="TreeGrafter"/>
</dbReference>
<feature type="domain" description="GMPS ATP-PPase" evidence="6">
    <location>
        <begin position="1"/>
        <end position="134"/>
    </location>
</feature>
<evidence type="ECO:0000256" key="3">
    <source>
        <dbReference type="ARBA" id="ARBA00022749"/>
    </source>
</evidence>
<sequence>MDCKKFTEEQIAHIKKTVGEAKAINALSGGVDSSLVTVLGHRALDNQLRTIFVDNALMREGEPERVVKVFAEMGINVELVNAREEFLSALAGLTDPEEKRQAITDTFYSKLFSQLCSIIGVFIKDNRVGIGICQ</sequence>
<comment type="caution">
    <text evidence="7">The sequence shown here is derived from an EMBL/GenBank/DDBJ whole genome shotgun (WGS) entry which is preliminary data.</text>
</comment>
<dbReference type="InterPro" id="IPR025777">
    <property type="entry name" value="GMPS_ATP_PPase_dom"/>
</dbReference>
<protein>
    <recommendedName>
        <fullName evidence="6">GMPS ATP-PPase domain-containing protein</fullName>
    </recommendedName>
</protein>
<keyword evidence="1" id="KW-0436">Ligase</keyword>
<keyword evidence="5" id="KW-0067">ATP-binding</keyword>
<evidence type="ECO:0000256" key="1">
    <source>
        <dbReference type="ARBA" id="ARBA00022598"/>
    </source>
</evidence>
<dbReference type="Gene3D" id="3.40.50.620">
    <property type="entry name" value="HUPs"/>
    <property type="match status" value="1"/>
</dbReference>
<organism evidence="7">
    <name type="scientific">marine sediment metagenome</name>
    <dbReference type="NCBI Taxonomy" id="412755"/>
    <lineage>
        <taxon>unclassified sequences</taxon>
        <taxon>metagenomes</taxon>
        <taxon>ecological metagenomes</taxon>
    </lineage>
</organism>
<dbReference type="PROSITE" id="PS51553">
    <property type="entry name" value="GMPS_ATP_PPASE"/>
    <property type="match status" value="1"/>
</dbReference>
<evidence type="ECO:0000313" key="7">
    <source>
        <dbReference type="EMBL" id="GAH37285.1"/>
    </source>
</evidence>
<evidence type="ECO:0000256" key="4">
    <source>
        <dbReference type="ARBA" id="ARBA00022755"/>
    </source>
</evidence>
<dbReference type="GO" id="GO:0003921">
    <property type="term" value="F:GMP synthase activity"/>
    <property type="evidence" value="ECO:0007669"/>
    <property type="project" value="InterPro"/>
</dbReference>
<dbReference type="InterPro" id="IPR014729">
    <property type="entry name" value="Rossmann-like_a/b/a_fold"/>
</dbReference>
<dbReference type="EMBL" id="BARU01010788">
    <property type="protein sequence ID" value="GAH37285.1"/>
    <property type="molecule type" value="Genomic_DNA"/>
</dbReference>
<evidence type="ECO:0000256" key="2">
    <source>
        <dbReference type="ARBA" id="ARBA00022741"/>
    </source>
</evidence>
<evidence type="ECO:0000259" key="6">
    <source>
        <dbReference type="PROSITE" id="PS51553"/>
    </source>
</evidence>
<proteinExistence type="predicted"/>
<keyword evidence="3" id="KW-0332">GMP biosynthesis</keyword>
<dbReference type="SUPFAM" id="SSF52402">
    <property type="entry name" value="Adenine nucleotide alpha hydrolases-like"/>
    <property type="match status" value="1"/>
</dbReference>
<keyword evidence="4" id="KW-0658">Purine biosynthesis</keyword>
<evidence type="ECO:0000256" key="5">
    <source>
        <dbReference type="ARBA" id="ARBA00022840"/>
    </source>
</evidence>
<accession>X1FXJ5</accession>
<dbReference type="Pfam" id="PF02540">
    <property type="entry name" value="NAD_synthase"/>
    <property type="match status" value="1"/>
</dbReference>
<dbReference type="AlphaFoldDB" id="X1FXJ5"/>
<name>X1FXJ5_9ZZZZ</name>
<dbReference type="PANTHER" id="PTHR11922">
    <property type="entry name" value="GMP SYNTHASE-RELATED"/>
    <property type="match status" value="1"/>
</dbReference>
<dbReference type="PANTHER" id="PTHR11922:SF2">
    <property type="entry name" value="GMP SYNTHASE [GLUTAMINE-HYDROLYZING]"/>
    <property type="match status" value="1"/>
</dbReference>